<feature type="region of interest" description="Disordered" evidence="1">
    <location>
        <begin position="20"/>
        <end position="42"/>
    </location>
</feature>
<keyword evidence="3" id="KW-1185">Reference proteome</keyword>
<protein>
    <submittedName>
        <fullName evidence="2">Uncharacterized protein</fullName>
    </submittedName>
</protein>
<sequence>MRIKELTSFKRLYRVGRSEEIVSSKEASLGDQEDASKQGRKIDDIDKDAEITLVDETQGRYGDDIMFDVSDLAGEEVFVAEQGVSDKDVNLSVDEVTLAQALAALKTTSTRPKAKGLVIHEEEQATTPTVSSQQPSQAKIQDKGKAKMIEPEPVKKLSKKDQLKLDEEVAQRLQAEFDEQERIEREKAEANIALKETWDDIQAKIEVDCLLAERLKTREQEELTIKERAILFQQLLEKRRKQFAAKRAEEKRNIPPTKAQQKSIMCNYLKKMEGWKPKDLKRKSFANIHELFDKAMKRVNTFVNYITELVKGSLEKAEEKIA</sequence>
<reference evidence="2" key="1">
    <citation type="journal article" date="2022" name="Int. J. Mol. Sci.">
        <title>Draft Genome of Tanacetum Coccineum: Genomic Comparison of Closely Related Tanacetum-Family Plants.</title>
        <authorList>
            <person name="Yamashiro T."/>
            <person name="Shiraishi A."/>
            <person name="Nakayama K."/>
            <person name="Satake H."/>
        </authorList>
    </citation>
    <scope>NUCLEOTIDE SEQUENCE</scope>
</reference>
<proteinExistence type="predicted"/>
<comment type="caution">
    <text evidence="2">The sequence shown here is derived from an EMBL/GenBank/DDBJ whole genome shotgun (WGS) entry which is preliminary data.</text>
</comment>
<dbReference type="Proteomes" id="UP001151760">
    <property type="component" value="Unassembled WGS sequence"/>
</dbReference>
<gene>
    <name evidence="2" type="ORF">Tco_1078701</name>
</gene>
<name>A0ABQ5HPQ9_9ASTR</name>
<accession>A0ABQ5HPQ9</accession>
<evidence type="ECO:0000256" key="1">
    <source>
        <dbReference type="SAM" id="MobiDB-lite"/>
    </source>
</evidence>
<feature type="region of interest" description="Disordered" evidence="1">
    <location>
        <begin position="123"/>
        <end position="146"/>
    </location>
</feature>
<evidence type="ECO:0000313" key="2">
    <source>
        <dbReference type="EMBL" id="GJT89856.1"/>
    </source>
</evidence>
<organism evidence="2 3">
    <name type="scientific">Tanacetum coccineum</name>
    <dbReference type="NCBI Taxonomy" id="301880"/>
    <lineage>
        <taxon>Eukaryota</taxon>
        <taxon>Viridiplantae</taxon>
        <taxon>Streptophyta</taxon>
        <taxon>Embryophyta</taxon>
        <taxon>Tracheophyta</taxon>
        <taxon>Spermatophyta</taxon>
        <taxon>Magnoliopsida</taxon>
        <taxon>eudicotyledons</taxon>
        <taxon>Gunneridae</taxon>
        <taxon>Pentapetalae</taxon>
        <taxon>asterids</taxon>
        <taxon>campanulids</taxon>
        <taxon>Asterales</taxon>
        <taxon>Asteraceae</taxon>
        <taxon>Asteroideae</taxon>
        <taxon>Anthemideae</taxon>
        <taxon>Anthemidinae</taxon>
        <taxon>Tanacetum</taxon>
    </lineage>
</organism>
<feature type="compositionally biased region" description="Polar residues" evidence="1">
    <location>
        <begin position="125"/>
        <end position="139"/>
    </location>
</feature>
<dbReference type="EMBL" id="BQNB010019867">
    <property type="protein sequence ID" value="GJT89856.1"/>
    <property type="molecule type" value="Genomic_DNA"/>
</dbReference>
<reference evidence="2" key="2">
    <citation type="submission" date="2022-01" db="EMBL/GenBank/DDBJ databases">
        <authorList>
            <person name="Yamashiro T."/>
            <person name="Shiraishi A."/>
            <person name="Satake H."/>
            <person name="Nakayama K."/>
        </authorList>
    </citation>
    <scope>NUCLEOTIDE SEQUENCE</scope>
</reference>
<evidence type="ECO:0000313" key="3">
    <source>
        <dbReference type="Proteomes" id="UP001151760"/>
    </source>
</evidence>